<gene>
    <name evidence="1" type="ORF">C0029_10350</name>
</gene>
<sequence length="72" mass="7934">MLTLFGTSACHLCELAEALLVQAGAGFEHVDISESDDLFERYGTTIPVVRTEEGRELNWPFDAQMLAEFLAG</sequence>
<dbReference type="RefSeq" id="WP_066049639.1">
    <property type="nucleotide sequence ID" value="NZ_BMYL01000002.1"/>
</dbReference>
<dbReference type="InterPro" id="IPR008554">
    <property type="entry name" value="Glutaredoxin-like"/>
</dbReference>
<organism evidence="1 2">
    <name type="scientific">Halioglobus japonicus</name>
    <dbReference type="NCBI Taxonomy" id="930805"/>
    <lineage>
        <taxon>Bacteria</taxon>
        <taxon>Pseudomonadati</taxon>
        <taxon>Pseudomonadota</taxon>
        <taxon>Gammaproteobacteria</taxon>
        <taxon>Cellvibrionales</taxon>
        <taxon>Halieaceae</taxon>
        <taxon>Halioglobus</taxon>
    </lineage>
</organism>
<accession>A0AAP8MFC7</accession>
<name>A0AAP8MFC7_9GAMM</name>
<dbReference type="SUPFAM" id="SSF52833">
    <property type="entry name" value="Thioredoxin-like"/>
    <property type="match status" value="1"/>
</dbReference>
<dbReference type="Proteomes" id="UP000235162">
    <property type="component" value="Unassembled WGS sequence"/>
</dbReference>
<comment type="caution">
    <text evidence="1">The sequence shown here is derived from an EMBL/GenBank/DDBJ whole genome shotgun (WGS) entry which is preliminary data.</text>
</comment>
<evidence type="ECO:0000313" key="2">
    <source>
        <dbReference type="Proteomes" id="UP000235162"/>
    </source>
</evidence>
<reference evidence="1 2" key="1">
    <citation type="submission" date="2018-01" db="EMBL/GenBank/DDBJ databases">
        <title>The draft genome sequence of Halioglobus japonicus S1-36.</title>
        <authorList>
            <person name="Du Z.-J."/>
            <person name="Shi M.-J."/>
        </authorList>
    </citation>
    <scope>NUCLEOTIDE SEQUENCE [LARGE SCALE GENOMIC DNA]</scope>
    <source>
        <strain evidence="1 2">S1-36</strain>
    </source>
</reference>
<dbReference type="EMBL" id="PKUR01000002">
    <property type="protein sequence ID" value="PLW86773.1"/>
    <property type="molecule type" value="Genomic_DNA"/>
</dbReference>
<dbReference type="InterPro" id="IPR036249">
    <property type="entry name" value="Thioredoxin-like_sf"/>
</dbReference>
<dbReference type="KEGG" id="hja:BST95_11350"/>
<protein>
    <submittedName>
        <fullName evidence="1">Glutaredoxin family protein</fullName>
    </submittedName>
</protein>
<proteinExistence type="predicted"/>
<dbReference type="Pfam" id="PF05768">
    <property type="entry name" value="Glrx-like"/>
    <property type="match status" value="1"/>
</dbReference>
<keyword evidence="2" id="KW-1185">Reference proteome</keyword>
<evidence type="ECO:0000313" key="1">
    <source>
        <dbReference type="EMBL" id="PLW86773.1"/>
    </source>
</evidence>
<dbReference type="AlphaFoldDB" id="A0AAP8MFC7"/>
<dbReference type="Gene3D" id="3.40.30.10">
    <property type="entry name" value="Glutaredoxin"/>
    <property type="match status" value="1"/>
</dbReference>